<dbReference type="InterPro" id="IPR005123">
    <property type="entry name" value="Oxoglu/Fe-dep_dioxygenase_dom"/>
</dbReference>
<dbReference type="EMBL" id="LRGB01002451">
    <property type="protein sequence ID" value="KZS07633.1"/>
    <property type="molecule type" value="Genomic_DNA"/>
</dbReference>
<evidence type="ECO:0000256" key="8">
    <source>
        <dbReference type="ARBA" id="ARBA00029938"/>
    </source>
</evidence>
<dbReference type="InterPro" id="IPR051842">
    <property type="entry name" value="uS12_prolyl_hydroxylase"/>
</dbReference>
<evidence type="ECO:0000256" key="2">
    <source>
        <dbReference type="ARBA" id="ARBA00007443"/>
    </source>
</evidence>
<dbReference type="GO" id="GO:0031543">
    <property type="term" value="F:peptidyl-proline dioxygenase activity"/>
    <property type="evidence" value="ECO:0007669"/>
    <property type="project" value="TreeGrafter"/>
</dbReference>
<dbReference type="Gene3D" id="2.60.120.620">
    <property type="entry name" value="q2cbj1_9rhob like domain"/>
    <property type="match status" value="2"/>
</dbReference>
<evidence type="ECO:0000256" key="1">
    <source>
        <dbReference type="ARBA" id="ARBA00001961"/>
    </source>
</evidence>
<dbReference type="FunFam" id="2.60.120.620:FF:000071">
    <property type="entry name" value="2-oxoglutarate and iron-dependent oxygenase domain-containing protein"/>
    <property type="match status" value="1"/>
</dbReference>
<evidence type="ECO:0000256" key="7">
    <source>
        <dbReference type="ARBA" id="ARBA00023004"/>
    </source>
</evidence>
<dbReference type="Pfam" id="PF13661">
    <property type="entry name" value="2OG-FeII_Oxy_4"/>
    <property type="match status" value="1"/>
</dbReference>
<dbReference type="GO" id="GO:0005506">
    <property type="term" value="F:iron ion binding"/>
    <property type="evidence" value="ECO:0007669"/>
    <property type="project" value="InterPro"/>
</dbReference>
<comment type="caution">
    <text evidence="10">The sequence shown here is derived from an EMBL/GenBank/DDBJ whole genome shotgun (WGS) entry which is preliminary data.</text>
</comment>
<accession>A0A164QCI1</accession>
<sequence length="527" mass="59994">MNPAKKFKGKNLQTKPALSNRQWQVTDLVQPQFNSSYSTEEFLRAAADAWSLTERQDKQVQVAGTKCLVYKNPFNCCQLRNFVEDDSFLHQLKHELLSLNFHDKSNDLYKFRQSQDLKKVTTAAVSALKKFLYSDFRQWLIQVTGIELNATMDMSCAQYNHTDVLLCHDDELEGRRIAYILYLVDEDWNLADGGNLDLYSVDDSKQPDKIVTSLVPIWNSLAFFAVTPTSFHQVSEVLAAGSNKCRLSVSGWFHGKPFKRPPPFVEPVKHLSKPEDMDEDDFYTWISAAYLDPSTQGDVQSTFSEKSEIQLQEFIQPDKYGQLCEALHSLDVSSWITQGPANKRHYEITESTSATMLNETRKFFQSEAFFLVLSNLTGLKLHRLASTPSSSENESSSDEKPSNGTSKSKKGSSNDIDPCCRLQVSRWQTGCYTMLSDEDAHGSEYALDVWFFLSADHWQLAHGGQVSYIARGEDEELLTICPSNNCLALVYRDQDTMRFVKHINSLSGDLKHFTINGVYYDRPPNRE</sequence>
<dbReference type="Pfam" id="PF10637">
    <property type="entry name" value="Ofd1_CTDD"/>
    <property type="match status" value="1"/>
</dbReference>
<evidence type="ECO:0000256" key="3">
    <source>
        <dbReference type="ARBA" id="ARBA00022723"/>
    </source>
</evidence>
<name>A0A164QCI1_9CRUS</name>
<dbReference type="SMART" id="SM00702">
    <property type="entry name" value="P4Hc"/>
    <property type="match status" value="1"/>
</dbReference>
<gene>
    <name evidence="10" type="ORF">APZ42_028743</name>
</gene>
<keyword evidence="11" id="KW-1185">Reference proteome</keyword>
<evidence type="ECO:0000256" key="9">
    <source>
        <dbReference type="ARBA" id="ARBA00047444"/>
    </source>
</evidence>
<dbReference type="Proteomes" id="UP000076858">
    <property type="component" value="Unassembled WGS sequence"/>
</dbReference>
<keyword evidence="7" id="KW-0408">Iron</keyword>
<dbReference type="InterPro" id="IPR006620">
    <property type="entry name" value="Pro_4_hyd_alph"/>
</dbReference>
<dbReference type="OrthoDB" id="430522at2759"/>
<comment type="cofactor">
    <cofactor evidence="1">
        <name>L-ascorbate</name>
        <dbReference type="ChEBI" id="CHEBI:38290"/>
    </cofactor>
</comment>
<comment type="similarity">
    <text evidence="2">Belongs to the TPA1 family.</text>
</comment>
<dbReference type="GO" id="GO:0006449">
    <property type="term" value="P:regulation of translational termination"/>
    <property type="evidence" value="ECO:0007669"/>
    <property type="project" value="TreeGrafter"/>
</dbReference>
<protein>
    <recommendedName>
        <fullName evidence="8">uS12 prolyl 3-hydroxylase</fullName>
    </recommendedName>
</protein>
<dbReference type="InterPro" id="IPR019601">
    <property type="entry name" value="Oxoglutarate/Fe-dep_Oase_C"/>
</dbReference>
<proteinExistence type="inferred from homology"/>
<dbReference type="STRING" id="35525.A0A164QCI1"/>
<dbReference type="PANTHER" id="PTHR12117:SF0">
    <property type="entry name" value="PROLYL 3-HYDROXYLASE OGFOD1"/>
    <property type="match status" value="1"/>
</dbReference>
<dbReference type="InterPro" id="IPR039558">
    <property type="entry name" value="TPA1/OFD1_N"/>
</dbReference>
<keyword evidence="5" id="KW-0223">Dioxygenase</keyword>
<keyword evidence="3" id="KW-0479">Metal-binding</keyword>
<keyword evidence="6" id="KW-0560">Oxidoreductase</keyword>
<dbReference type="PANTHER" id="PTHR12117">
    <property type="entry name" value="HISTONE ACETYLTRANSFERASE COMPLEX"/>
    <property type="match status" value="1"/>
</dbReference>
<reference evidence="10 11" key="1">
    <citation type="submission" date="2016-03" db="EMBL/GenBank/DDBJ databases">
        <title>EvidentialGene: Evidence-directed Construction of Genes on Genomes.</title>
        <authorList>
            <person name="Gilbert D.G."/>
            <person name="Choi J.-H."/>
            <person name="Mockaitis K."/>
            <person name="Colbourne J."/>
            <person name="Pfrender M."/>
        </authorList>
    </citation>
    <scope>NUCLEOTIDE SEQUENCE [LARGE SCALE GENOMIC DNA]</scope>
    <source>
        <strain evidence="10 11">Xinb3</strain>
        <tissue evidence="10">Complete organism</tissue>
    </source>
</reference>
<evidence type="ECO:0000313" key="10">
    <source>
        <dbReference type="EMBL" id="KZS07633.1"/>
    </source>
</evidence>
<dbReference type="GO" id="GO:0005737">
    <property type="term" value="C:cytoplasm"/>
    <property type="evidence" value="ECO:0007669"/>
    <property type="project" value="TreeGrafter"/>
</dbReference>
<dbReference type="PROSITE" id="PS51471">
    <property type="entry name" value="FE2OG_OXY"/>
    <property type="match status" value="1"/>
</dbReference>
<keyword evidence="4" id="KW-0847">Vitamin C</keyword>
<dbReference type="AlphaFoldDB" id="A0A164QCI1"/>
<organism evidence="10 11">
    <name type="scientific">Daphnia magna</name>
    <dbReference type="NCBI Taxonomy" id="35525"/>
    <lineage>
        <taxon>Eukaryota</taxon>
        <taxon>Metazoa</taxon>
        <taxon>Ecdysozoa</taxon>
        <taxon>Arthropoda</taxon>
        <taxon>Crustacea</taxon>
        <taxon>Branchiopoda</taxon>
        <taxon>Diplostraca</taxon>
        <taxon>Cladocera</taxon>
        <taxon>Anomopoda</taxon>
        <taxon>Daphniidae</taxon>
        <taxon>Daphnia</taxon>
    </lineage>
</organism>
<evidence type="ECO:0000256" key="5">
    <source>
        <dbReference type="ARBA" id="ARBA00022964"/>
    </source>
</evidence>
<dbReference type="GO" id="GO:0031418">
    <property type="term" value="F:L-ascorbic acid binding"/>
    <property type="evidence" value="ECO:0007669"/>
    <property type="project" value="UniProtKB-KW"/>
</dbReference>
<comment type="catalytic activity">
    <reaction evidence="9">
        <text>[ribosomal protein uS12]-L-proline + 2-oxoglutarate + O2 = [ribosomal protein uS12]-(3S)-3-hydroxy-L-proline + succinate + CO2</text>
        <dbReference type="Rhea" id="RHEA:54156"/>
        <dbReference type="Rhea" id="RHEA-COMP:13816"/>
        <dbReference type="Rhea" id="RHEA-COMP:13818"/>
        <dbReference type="ChEBI" id="CHEBI:15379"/>
        <dbReference type="ChEBI" id="CHEBI:16526"/>
        <dbReference type="ChEBI" id="CHEBI:16810"/>
        <dbReference type="ChEBI" id="CHEBI:30031"/>
        <dbReference type="ChEBI" id="CHEBI:50342"/>
        <dbReference type="ChEBI" id="CHEBI:85428"/>
    </reaction>
</comment>
<evidence type="ECO:0000313" key="11">
    <source>
        <dbReference type="Proteomes" id="UP000076858"/>
    </source>
</evidence>
<evidence type="ECO:0000256" key="6">
    <source>
        <dbReference type="ARBA" id="ARBA00023002"/>
    </source>
</evidence>
<evidence type="ECO:0000256" key="4">
    <source>
        <dbReference type="ARBA" id="ARBA00022896"/>
    </source>
</evidence>